<name>A0A183IBM6_9BILA</name>
<evidence type="ECO:0000259" key="10">
    <source>
        <dbReference type="Pfam" id="PF07885"/>
    </source>
</evidence>
<evidence type="ECO:0000256" key="8">
    <source>
        <dbReference type="RuleBase" id="RU003857"/>
    </source>
</evidence>
<comment type="similarity">
    <text evidence="8">Belongs to the two pore domain potassium channel (TC 1.A.1.8) family.</text>
</comment>
<dbReference type="GO" id="GO:0030322">
    <property type="term" value="P:stabilization of membrane potential"/>
    <property type="evidence" value="ECO:0007669"/>
    <property type="project" value="TreeGrafter"/>
</dbReference>
<evidence type="ECO:0000256" key="5">
    <source>
        <dbReference type="ARBA" id="ARBA00023065"/>
    </source>
</evidence>
<dbReference type="GO" id="GO:0005886">
    <property type="term" value="C:plasma membrane"/>
    <property type="evidence" value="ECO:0007669"/>
    <property type="project" value="TreeGrafter"/>
</dbReference>
<feature type="transmembrane region" description="Helical" evidence="9">
    <location>
        <begin position="214"/>
        <end position="231"/>
    </location>
</feature>
<evidence type="ECO:0000256" key="9">
    <source>
        <dbReference type="SAM" id="Phobius"/>
    </source>
</evidence>
<feature type="transmembrane region" description="Helical" evidence="9">
    <location>
        <begin position="162"/>
        <end position="186"/>
    </location>
</feature>
<organism evidence="13">
    <name type="scientific">Soboliphyme baturini</name>
    <dbReference type="NCBI Taxonomy" id="241478"/>
    <lineage>
        <taxon>Eukaryota</taxon>
        <taxon>Metazoa</taxon>
        <taxon>Ecdysozoa</taxon>
        <taxon>Nematoda</taxon>
        <taxon>Enoplea</taxon>
        <taxon>Dorylaimia</taxon>
        <taxon>Dioctophymatida</taxon>
        <taxon>Dioctophymatoidea</taxon>
        <taxon>Soboliphymatidae</taxon>
        <taxon>Soboliphyme</taxon>
    </lineage>
</organism>
<dbReference type="OrthoDB" id="297496at2759"/>
<dbReference type="GO" id="GO:0022841">
    <property type="term" value="F:potassium ion leak channel activity"/>
    <property type="evidence" value="ECO:0007669"/>
    <property type="project" value="TreeGrafter"/>
</dbReference>
<dbReference type="PANTHER" id="PTHR11003:SF335">
    <property type="entry name" value="POTASSIUM CHANNEL DOMAIN-CONTAINING PROTEIN"/>
    <property type="match status" value="1"/>
</dbReference>
<protein>
    <submittedName>
        <fullName evidence="13">Ion_trans_2 domain-containing protein</fullName>
    </submittedName>
</protein>
<keyword evidence="3 8" id="KW-0812">Transmembrane</keyword>
<keyword evidence="2 8" id="KW-0813">Transport</keyword>
<evidence type="ECO:0000313" key="13">
    <source>
        <dbReference type="WBParaSite" id="SBAD_0000105201-mRNA-1"/>
    </source>
</evidence>
<keyword evidence="4 9" id="KW-1133">Transmembrane helix</keyword>
<feature type="domain" description="Potassium channel" evidence="10">
    <location>
        <begin position="172"/>
        <end position="227"/>
    </location>
</feature>
<dbReference type="Gene3D" id="1.10.287.70">
    <property type="match status" value="1"/>
</dbReference>
<reference evidence="11 12" key="2">
    <citation type="submission" date="2018-11" db="EMBL/GenBank/DDBJ databases">
        <authorList>
            <consortium name="Pathogen Informatics"/>
        </authorList>
    </citation>
    <scope>NUCLEOTIDE SEQUENCE [LARGE SCALE GENOMIC DNA]</scope>
</reference>
<reference evidence="13" key="1">
    <citation type="submission" date="2016-06" db="UniProtKB">
        <authorList>
            <consortium name="WormBaseParasite"/>
        </authorList>
    </citation>
    <scope>IDENTIFICATION</scope>
</reference>
<dbReference type="Pfam" id="PF07885">
    <property type="entry name" value="Ion_trans_2"/>
    <property type="match status" value="2"/>
</dbReference>
<dbReference type="PANTHER" id="PTHR11003">
    <property type="entry name" value="POTASSIUM CHANNEL, SUBFAMILY K"/>
    <property type="match status" value="1"/>
</dbReference>
<feature type="domain" description="Potassium channel" evidence="10">
    <location>
        <begin position="58"/>
        <end position="114"/>
    </location>
</feature>
<evidence type="ECO:0000256" key="4">
    <source>
        <dbReference type="ARBA" id="ARBA00022989"/>
    </source>
</evidence>
<dbReference type="AlphaFoldDB" id="A0A183IBM6"/>
<evidence type="ECO:0000256" key="7">
    <source>
        <dbReference type="ARBA" id="ARBA00023303"/>
    </source>
</evidence>
<dbReference type="SUPFAM" id="SSF81324">
    <property type="entry name" value="Voltage-gated potassium channels"/>
    <property type="match status" value="2"/>
</dbReference>
<accession>A0A183IBM6</accession>
<dbReference type="InterPro" id="IPR013099">
    <property type="entry name" value="K_chnl_dom"/>
</dbReference>
<keyword evidence="6 9" id="KW-0472">Membrane</keyword>
<feature type="transmembrane region" description="Helical" evidence="9">
    <location>
        <begin position="90"/>
        <end position="110"/>
    </location>
</feature>
<dbReference type="PRINTS" id="PR01333">
    <property type="entry name" value="2POREKCHANEL"/>
</dbReference>
<keyword evidence="12" id="KW-1185">Reference proteome</keyword>
<evidence type="ECO:0000313" key="12">
    <source>
        <dbReference type="Proteomes" id="UP000270296"/>
    </source>
</evidence>
<gene>
    <name evidence="11" type="ORF">SBAD_LOCUS1020</name>
</gene>
<dbReference type="InterPro" id="IPR003280">
    <property type="entry name" value="2pore_dom_K_chnl"/>
</dbReference>
<comment type="subcellular location">
    <subcellularLocation>
        <location evidence="1">Membrane</location>
        <topology evidence="1">Multi-pass membrane protein</topology>
    </subcellularLocation>
</comment>
<dbReference type="GO" id="GO:0015271">
    <property type="term" value="F:outward rectifier potassium channel activity"/>
    <property type="evidence" value="ECO:0007669"/>
    <property type="project" value="TreeGrafter"/>
</dbReference>
<evidence type="ECO:0000256" key="1">
    <source>
        <dbReference type="ARBA" id="ARBA00004141"/>
    </source>
</evidence>
<dbReference type="WBParaSite" id="SBAD_0000105201-mRNA-1">
    <property type="protein sequence ID" value="SBAD_0000105201-mRNA-1"/>
    <property type="gene ID" value="SBAD_0000105201"/>
</dbReference>
<sequence length="334" mass="37583">MYIMAMKTTDAQYLVEQDFLVDVERKVMAIVKKTHSVAKQHFLDSQDFDSLNDTLTEKRWTYASSLLFAFTLITTIGYGNLTPVTFYGRLFCIIYGIVGIPLAMLTIANLGRFLLDAVLVAETWIVRFCKEMLQKSSTPDSFDRRKNSTCLYKTTDGSKTSVLSTVGAIVVFLSTIGIGAACLPLWEEMDFFTALYFSFVTVTTIGFGDIVPKNYNYLFPTLFYIIIHYLGKRIMNAREALVWFGNKVLTVNDLVVAIGKKYGATNEEILDLQATLDTMIEQTINAKATEKESTPKMSPVLPTVTTTMPFIDDDDSKLSCKNRSKKNGLRVFKT</sequence>
<feature type="transmembrane region" description="Helical" evidence="9">
    <location>
        <begin position="60"/>
        <end position="78"/>
    </location>
</feature>
<feature type="transmembrane region" description="Helical" evidence="9">
    <location>
        <begin position="191"/>
        <end position="208"/>
    </location>
</feature>
<evidence type="ECO:0000256" key="3">
    <source>
        <dbReference type="ARBA" id="ARBA00022692"/>
    </source>
</evidence>
<keyword evidence="7 8" id="KW-0407">Ion channel</keyword>
<evidence type="ECO:0000256" key="2">
    <source>
        <dbReference type="ARBA" id="ARBA00022448"/>
    </source>
</evidence>
<keyword evidence="5 8" id="KW-0406">Ion transport</keyword>
<evidence type="ECO:0000313" key="11">
    <source>
        <dbReference type="EMBL" id="VDO92924.1"/>
    </source>
</evidence>
<dbReference type="EMBL" id="UZAM01006684">
    <property type="protein sequence ID" value="VDO92924.1"/>
    <property type="molecule type" value="Genomic_DNA"/>
</dbReference>
<proteinExistence type="inferred from homology"/>
<dbReference type="Proteomes" id="UP000270296">
    <property type="component" value="Unassembled WGS sequence"/>
</dbReference>
<evidence type="ECO:0000256" key="6">
    <source>
        <dbReference type="ARBA" id="ARBA00023136"/>
    </source>
</evidence>